<comment type="caution">
    <text evidence="2">The sequence shown here is derived from an EMBL/GenBank/DDBJ whole genome shotgun (WGS) entry which is preliminary data.</text>
</comment>
<keyword evidence="1" id="KW-1133">Transmembrane helix</keyword>
<name>A0A7K3M337_9ACTN</name>
<dbReference type="Proteomes" id="UP000460435">
    <property type="component" value="Unassembled WGS sequence"/>
</dbReference>
<organism evidence="2 3">
    <name type="scientific">Phytoactinopolyspora mesophila</name>
    <dbReference type="NCBI Taxonomy" id="2650750"/>
    <lineage>
        <taxon>Bacteria</taxon>
        <taxon>Bacillati</taxon>
        <taxon>Actinomycetota</taxon>
        <taxon>Actinomycetes</taxon>
        <taxon>Jiangellales</taxon>
        <taxon>Jiangellaceae</taxon>
        <taxon>Phytoactinopolyspora</taxon>
    </lineage>
</organism>
<dbReference type="RefSeq" id="WP_162450406.1">
    <property type="nucleotide sequence ID" value="NZ_WLZY01000003.1"/>
</dbReference>
<keyword evidence="3" id="KW-1185">Reference proteome</keyword>
<gene>
    <name evidence="2" type="ORF">F7O44_11710</name>
</gene>
<protein>
    <submittedName>
        <fullName evidence="2">Uncharacterized protein</fullName>
    </submittedName>
</protein>
<sequence>MALGSSLSLFSIASAIAASWLLATLLPGTLSWLACPFAAATIYVVVLGAEMSLARRIEESRNIE</sequence>
<keyword evidence="1" id="KW-0472">Membrane</keyword>
<keyword evidence="1" id="KW-0812">Transmembrane</keyword>
<evidence type="ECO:0000313" key="2">
    <source>
        <dbReference type="EMBL" id="NDL57741.1"/>
    </source>
</evidence>
<evidence type="ECO:0000256" key="1">
    <source>
        <dbReference type="SAM" id="Phobius"/>
    </source>
</evidence>
<dbReference type="EMBL" id="WLZY01000003">
    <property type="protein sequence ID" value="NDL57741.1"/>
    <property type="molecule type" value="Genomic_DNA"/>
</dbReference>
<feature type="transmembrane region" description="Helical" evidence="1">
    <location>
        <begin position="31"/>
        <end position="53"/>
    </location>
</feature>
<accession>A0A7K3M337</accession>
<reference evidence="2 3" key="1">
    <citation type="submission" date="2019-11" db="EMBL/GenBank/DDBJ databases">
        <authorList>
            <person name="Li X.-J."/>
            <person name="Feng X.-M."/>
        </authorList>
    </citation>
    <scope>NUCLEOTIDE SEQUENCE [LARGE SCALE GENOMIC DNA]</scope>
    <source>
        <strain evidence="2 3">XMNu-373</strain>
    </source>
</reference>
<evidence type="ECO:0000313" key="3">
    <source>
        <dbReference type="Proteomes" id="UP000460435"/>
    </source>
</evidence>
<proteinExistence type="predicted"/>
<dbReference type="AlphaFoldDB" id="A0A7K3M337"/>